<feature type="domain" description="NB-ARC" evidence="4">
    <location>
        <begin position="168"/>
        <end position="273"/>
    </location>
</feature>
<evidence type="ECO:0000259" key="5">
    <source>
        <dbReference type="Pfam" id="PF18052"/>
    </source>
</evidence>
<protein>
    <submittedName>
        <fullName evidence="6">Uncharacterized protein</fullName>
    </submittedName>
</protein>
<dbReference type="InterPro" id="IPR041118">
    <property type="entry name" value="Rx_N"/>
</dbReference>
<evidence type="ECO:0000313" key="6">
    <source>
        <dbReference type="EMBL" id="GMN23368.1"/>
    </source>
</evidence>
<dbReference type="CDD" id="cd14798">
    <property type="entry name" value="RX-CC_like"/>
    <property type="match status" value="1"/>
</dbReference>
<dbReference type="PANTHER" id="PTHR19338:SF32">
    <property type="entry name" value="OS06G0287500 PROTEIN"/>
    <property type="match status" value="1"/>
</dbReference>
<feature type="non-terminal residue" evidence="6">
    <location>
        <position position="273"/>
    </location>
</feature>
<evidence type="ECO:0000256" key="2">
    <source>
        <dbReference type="ARBA" id="ARBA00022741"/>
    </source>
</evidence>
<evidence type="ECO:0000313" key="7">
    <source>
        <dbReference type="Proteomes" id="UP001187192"/>
    </source>
</evidence>
<keyword evidence="2" id="KW-0547">Nucleotide-binding</keyword>
<dbReference type="PRINTS" id="PR00364">
    <property type="entry name" value="DISEASERSIST"/>
</dbReference>
<comment type="caution">
    <text evidence="6">The sequence shown here is derived from an EMBL/GenBank/DDBJ whole genome shotgun (WGS) entry which is preliminary data.</text>
</comment>
<evidence type="ECO:0000259" key="4">
    <source>
        <dbReference type="Pfam" id="PF00931"/>
    </source>
</evidence>
<reference evidence="6" key="1">
    <citation type="submission" date="2023-07" db="EMBL/GenBank/DDBJ databases">
        <title>draft genome sequence of fig (Ficus carica).</title>
        <authorList>
            <person name="Takahashi T."/>
            <person name="Nishimura K."/>
        </authorList>
    </citation>
    <scope>NUCLEOTIDE SEQUENCE</scope>
</reference>
<dbReference type="PANTHER" id="PTHR19338">
    <property type="entry name" value="TRANSLOCASE OF INNER MITOCHONDRIAL MEMBRANE 13 HOMOLOG"/>
    <property type="match status" value="1"/>
</dbReference>
<dbReference type="Pfam" id="PF00931">
    <property type="entry name" value="NB-ARC"/>
    <property type="match status" value="1"/>
</dbReference>
<evidence type="ECO:0000256" key="3">
    <source>
        <dbReference type="ARBA" id="ARBA00022821"/>
    </source>
</evidence>
<dbReference type="Proteomes" id="UP001187192">
    <property type="component" value="Unassembled WGS sequence"/>
</dbReference>
<dbReference type="SUPFAM" id="SSF52540">
    <property type="entry name" value="P-loop containing nucleoside triphosphate hydrolases"/>
    <property type="match status" value="1"/>
</dbReference>
<keyword evidence="3" id="KW-0611">Plant defense</keyword>
<dbReference type="AlphaFoldDB" id="A0AA87ZBW0"/>
<dbReference type="EMBL" id="BTGU01001453">
    <property type="protein sequence ID" value="GMN23368.1"/>
    <property type="molecule type" value="Genomic_DNA"/>
</dbReference>
<accession>A0AA87ZBW0</accession>
<dbReference type="InterPro" id="IPR038005">
    <property type="entry name" value="RX-like_CC"/>
</dbReference>
<feature type="domain" description="Disease resistance N-terminal" evidence="5">
    <location>
        <begin position="6"/>
        <end position="96"/>
    </location>
</feature>
<gene>
    <name evidence="6" type="ORF">TIFTF001_040447</name>
</gene>
<dbReference type="Pfam" id="PF18052">
    <property type="entry name" value="Rx_N"/>
    <property type="match status" value="1"/>
</dbReference>
<proteinExistence type="predicted"/>
<dbReference type="GO" id="GO:0043531">
    <property type="term" value="F:ADP binding"/>
    <property type="evidence" value="ECO:0007669"/>
    <property type="project" value="InterPro"/>
</dbReference>
<keyword evidence="1" id="KW-0677">Repeat</keyword>
<organism evidence="6 7">
    <name type="scientific">Ficus carica</name>
    <name type="common">Common fig</name>
    <dbReference type="NCBI Taxonomy" id="3494"/>
    <lineage>
        <taxon>Eukaryota</taxon>
        <taxon>Viridiplantae</taxon>
        <taxon>Streptophyta</taxon>
        <taxon>Embryophyta</taxon>
        <taxon>Tracheophyta</taxon>
        <taxon>Spermatophyta</taxon>
        <taxon>Magnoliopsida</taxon>
        <taxon>eudicotyledons</taxon>
        <taxon>Gunneridae</taxon>
        <taxon>Pentapetalae</taxon>
        <taxon>rosids</taxon>
        <taxon>fabids</taxon>
        <taxon>Rosales</taxon>
        <taxon>Moraceae</taxon>
        <taxon>Ficeae</taxon>
        <taxon>Ficus</taxon>
    </lineage>
</organism>
<dbReference type="InterPro" id="IPR027417">
    <property type="entry name" value="P-loop_NTPase"/>
</dbReference>
<keyword evidence="7" id="KW-1185">Reference proteome</keyword>
<dbReference type="Gene3D" id="1.20.5.4130">
    <property type="match status" value="1"/>
</dbReference>
<dbReference type="GO" id="GO:0006952">
    <property type="term" value="P:defense response"/>
    <property type="evidence" value="ECO:0007669"/>
    <property type="project" value="UniProtKB-KW"/>
</dbReference>
<evidence type="ECO:0000256" key="1">
    <source>
        <dbReference type="ARBA" id="ARBA00022737"/>
    </source>
</evidence>
<dbReference type="InterPro" id="IPR002182">
    <property type="entry name" value="NB-ARC"/>
</dbReference>
<sequence length="273" mass="31429">MAETTVCYLIDKLIPLLTEEVNLLRGVHGEVSEIKSELDSIRAFLKDADRKAEGDGDITEGVKAWVKDLTEVAFRIEDVVDEYTYHMTVQRPKRNRFADFLHKQKPHHQIAAQIQEIKETVQRITERRERYGFNALQQTPTTARKRHDPRKASLFLKETEVIGLESPRDELIEVLESSSPHRLVASVVGMGGLGKTTLAKQVYDRIKGCFDCHAWIAVSESYKVEDLLRNLMKKVCEGGQELITQNAIEIMKEEALITHLREYLHKKRYLVIF</sequence>
<dbReference type="Gene3D" id="3.40.50.300">
    <property type="entry name" value="P-loop containing nucleotide triphosphate hydrolases"/>
    <property type="match status" value="1"/>
</dbReference>
<name>A0AA87ZBW0_FICCA</name>